<name>A0A1W1E880_9ZZZZ</name>
<keyword evidence="1" id="KW-0812">Transmembrane</keyword>
<gene>
    <name evidence="2" type="ORF">MNB_SV-4-812</name>
</gene>
<keyword evidence="1" id="KW-0472">Membrane</keyword>
<protein>
    <submittedName>
        <fullName evidence="2">Uncharacterized protein</fullName>
    </submittedName>
</protein>
<accession>A0A1W1E880</accession>
<evidence type="ECO:0000313" key="2">
    <source>
        <dbReference type="EMBL" id="SFV89966.1"/>
    </source>
</evidence>
<dbReference type="EMBL" id="FPIB01000006">
    <property type="protein sequence ID" value="SFV89966.1"/>
    <property type="molecule type" value="Genomic_DNA"/>
</dbReference>
<keyword evidence="1" id="KW-1133">Transmembrane helix</keyword>
<feature type="transmembrane region" description="Helical" evidence="1">
    <location>
        <begin position="95"/>
        <end position="115"/>
    </location>
</feature>
<feature type="transmembrane region" description="Helical" evidence="1">
    <location>
        <begin position="57"/>
        <end position="75"/>
    </location>
</feature>
<sequence length="251" mass="29345">MELWKKKSCLDFWGGIMGIPFFLSIFFVVILIIILIKYNVKKIPSWPTLSNIGNNKIVISSYIWIVIIPILAKFIEQVTLEYKDFVFALELPFSWKLLYLSALFFALATSLYLYFCPNLIKKFSDIEHFKEKGLTKEQLIVFFSTWLREKTTAYDAEGKKINKINIVSQISSDYCTKPIEKDELKKDSLHKDVKNLTIKNEEEVNAYWHIRSVMSNDRLFVRSLITILYSAGFLILLYLLAENINAVFHII</sequence>
<organism evidence="2">
    <name type="scientific">hydrothermal vent metagenome</name>
    <dbReference type="NCBI Taxonomy" id="652676"/>
    <lineage>
        <taxon>unclassified sequences</taxon>
        <taxon>metagenomes</taxon>
        <taxon>ecological metagenomes</taxon>
    </lineage>
</organism>
<feature type="transmembrane region" description="Helical" evidence="1">
    <location>
        <begin position="219"/>
        <end position="241"/>
    </location>
</feature>
<feature type="transmembrane region" description="Helical" evidence="1">
    <location>
        <begin position="12"/>
        <end position="36"/>
    </location>
</feature>
<evidence type="ECO:0000256" key="1">
    <source>
        <dbReference type="SAM" id="Phobius"/>
    </source>
</evidence>
<dbReference type="AlphaFoldDB" id="A0A1W1E880"/>
<reference evidence="2" key="1">
    <citation type="submission" date="2016-10" db="EMBL/GenBank/DDBJ databases">
        <authorList>
            <person name="de Groot N.N."/>
        </authorList>
    </citation>
    <scope>NUCLEOTIDE SEQUENCE</scope>
</reference>
<proteinExistence type="predicted"/>